<dbReference type="Gene3D" id="2.60.40.1190">
    <property type="match status" value="1"/>
</dbReference>
<dbReference type="Proteomes" id="UP001589619">
    <property type="component" value="Unassembled WGS sequence"/>
</dbReference>
<dbReference type="Gene3D" id="3.20.20.80">
    <property type="entry name" value="Glycosidases"/>
    <property type="match status" value="1"/>
</dbReference>
<dbReference type="SUPFAM" id="SSF49344">
    <property type="entry name" value="CBD9-like"/>
    <property type="match status" value="1"/>
</dbReference>
<dbReference type="InterPro" id="IPR017853">
    <property type="entry name" value="GH"/>
</dbReference>
<dbReference type="CDD" id="cd09621">
    <property type="entry name" value="CBM9_like_5"/>
    <property type="match status" value="1"/>
</dbReference>
<reference evidence="1 2" key="1">
    <citation type="submission" date="2024-09" db="EMBL/GenBank/DDBJ databases">
        <authorList>
            <person name="Sun Q."/>
            <person name="Mori K."/>
        </authorList>
    </citation>
    <scope>NUCLEOTIDE SEQUENCE [LARGE SCALE GENOMIC DNA]</scope>
    <source>
        <strain evidence="1 2">JCM 12520</strain>
    </source>
</reference>
<keyword evidence="2" id="KW-1185">Reference proteome</keyword>
<protein>
    <recommendedName>
        <fullName evidence="3">Carbohydrate-binding domain-containing protein</fullName>
    </recommendedName>
</protein>
<dbReference type="PANTHER" id="PTHR12631:SF10">
    <property type="entry name" value="BETA-XYLOSIDASE-LIKE PROTEIN-RELATED"/>
    <property type="match status" value="1"/>
</dbReference>
<organism evidence="1 2">
    <name type="scientific">Paenibacillus hodogayensis</name>
    <dbReference type="NCBI Taxonomy" id="279208"/>
    <lineage>
        <taxon>Bacteria</taxon>
        <taxon>Bacillati</taxon>
        <taxon>Bacillota</taxon>
        <taxon>Bacilli</taxon>
        <taxon>Bacillales</taxon>
        <taxon>Paenibacillaceae</taxon>
        <taxon>Paenibacillus</taxon>
    </lineage>
</organism>
<proteinExistence type="predicted"/>
<name>A0ABV5W388_9BACL</name>
<dbReference type="RefSeq" id="WP_344909052.1">
    <property type="nucleotide sequence ID" value="NZ_BAAAYO010000007.1"/>
</dbReference>
<accession>A0ABV5W388</accession>
<evidence type="ECO:0008006" key="3">
    <source>
        <dbReference type="Google" id="ProtNLM"/>
    </source>
</evidence>
<evidence type="ECO:0000313" key="1">
    <source>
        <dbReference type="EMBL" id="MFB9755005.1"/>
    </source>
</evidence>
<gene>
    <name evidence="1" type="ORF">ACFFNY_25810</name>
</gene>
<evidence type="ECO:0000313" key="2">
    <source>
        <dbReference type="Proteomes" id="UP001589619"/>
    </source>
</evidence>
<dbReference type="PANTHER" id="PTHR12631">
    <property type="entry name" value="ALPHA-L-IDURONIDASE"/>
    <property type="match status" value="1"/>
</dbReference>
<dbReference type="EMBL" id="JBHMAG010000017">
    <property type="protein sequence ID" value="MFB9755005.1"/>
    <property type="molecule type" value="Genomic_DNA"/>
</dbReference>
<dbReference type="InterPro" id="IPR051923">
    <property type="entry name" value="Glycosyl_Hydrolase_39"/>
</dbReference>
<dbReference type="SUPFAM" id="SSF51445">
    <property type="entry name" value="(Trans)glycosidases"/>
    <property type="match status" value="1"/>
</dbReference>
<dbReference type="Gene3D" id="2.60.120.260">
    <property type="entry name" value="Galactose-binding domain-like"/>
    <property type="match status" value="1"/>
</dbReference>
<sequence length="1186" mass="129100">MKTWKPLALALIVALLTAWLDLTASPGRQLPLANADAAVTELPLADFESKDETWDFLIGSTYALGSGEYSLDTSVHHSGAASGKLQLDFNQYYWVTLERYLFKRVLPTDARELSFWVKTADMTAFDLILLDNGNQNHQQTVRLQPTTDWQKVTISSFVSGIGYTHWGGKNDGVWSGPLKKISFKLSKPQLKVGRTTGTIWFDDLRAQVDTPELTIAQTQVGNVFAGTRTAAFDVLTTGDTIGWTAFNAWNEPVASGSSPVAGGRLRLAVTVPEDGYYRLKADSYKGGIKTRTAETTFAALPSFDLTAVADSPFGMQTHYGIGWNRESIPLVKYAGAKHARDSFYWSEIELAKGTYTFNPKHTLPMQGFQEHGIEPFLTFAFSNQFYDNFQTPYTDDARTGYANYVKAQLAKYGSQVKAGEMWNEFDLPYFGGKGPAASRADMYFELLKKGYEAAKAVRPDLNVVGGATSGIPRAWLGDVFALGGLNYMDTLSVHPYRYPNSPEGLTNEIAQLNDLVRAYNNGQTIPIWFSELGWPTHLSPQGVDENTQAAYLIRSYVVSIASGVEKLFWYDMMDDGTDKQNNEHNFGIVHNPGDALGAYTPKPAYVAYATMARQLTGATLTGQSTADGIYRYTFEKDGQHVQAMWSPAKQDVTLRTTGSVTVTDMMGRIAEYAPAEGEVVLTLNGEPLFVRGQVQSVIPGARFTLQSPSAYTGDPITVTLVANDPAQTSVTAHVYFQGASANIAINGPGSYPVTFPAVGQAGTHASFARITGSGQPIAGLSERFQVAKAEQMTVKHVKKEGEDALEVRVENAKPTERRLAGADWKVGGVSFTQTYGIAIPAHSVKTLYLPLAGLPERTPLDYAVAVAWEDGAITRADGSVRIIASADMKPLSFHTSQEMTSLPDSEGIDLVTDVRSRITGYNGPNDLSGKLWFGYDTVNLYVYARVRDDVFSQPYAGDAMWQGDSIQFAVSAGTPGEAVQWYEYGMALTPQGPELYRWMAPSGMTTGTVTNRQLQVTRDETAKLTMYRLALPWTELKPIAPTDGMLSLSVVVNENDGTSRKGYVEWGSGIGSGKQSSLFNPMLLQWFDGVSLQAPVAALTRGISAEATVRGTMRGLPVNLAAAQVSLVSSEPDTLEATVTNTVYGSVYGTVTGKKNGTASLKAVVRHNGWTAESAPVEFRVNEAPE</sequence>
<comment type="caution">
    <text evidence="1">The sequence shown here is derived from an EMBL/GenBank/DDBJ whole genome shotgun (WGS) entry which is preliminary data.</text>
</comment>